<dbReference type="AlphaFoldDB" id="A0A075R9E5"/>
<keyword evidence="2" id="KW-1185">Reference proteome</keyword>
<dbReference type="NCBIfam" id="TIGR01484">
    <property type="entry name" value="HAD-SF-IIB"/>
    <property type="match status" value="1"/>
</dbReference>
<protein>
    <submittedName>
        <fullName evidence="1">HMP-PP phosphatase</fullName>
        <ecNumber evidence="1">3.6.1.-</ecNumber>
    </submittedName>
</protein>
<dbReference type="EC" id="3.6.1.-" evidence="1"/>
<dbReference type="SFLD" id="SFLDS00003">
    <property type="entry name" value="Haloacid_Dehalogenase"/>
    <property type="match status" value="1"/>
</dbReference>
<proteinExistence type="predicted"/>
<gene>
    <name evidence="1" type="ORF">BRLA_c042290</name>
</gene>
<organism evidence="1 2">
    <name type="scientific">Brevibacillus laterosporus LMG 15441</name>
    <dbReference type="NCBI Taxonomy" id="1042163"/>
    <lineage>
        <taxon>Bacteria</taxon>
        <taxon>Bacillati</taxon>
        <taxon>Bacillota</taxon>
        <taxon>Bacilli</taxon>
        <taxon>Bacillales</taxon>
        <taxon>Paenibacillaceae</taxon>
        <taxon>Brevibacillus</taxon>
    </lineage>
</organism>
<dbReference type="InterPro" id="IPR023214">
    <property type="entry name" value="HAD_sf"/>
</dbReference>
<evidence type="ECO:0000313" key="1">
    <source>
        <dbReference type="EMBL" id="AIG28504.1"/>
    </source>
</evidence>
<dbReference type="EMBL" id="CP007806">
    <property type="protein sequence ID" value="AIG28504.1"/>
    <property type="molecule type" value="Genomic_DNA"/>
</dbReference>
<evidence type="ECO:0000313" key="2">
    <source>
        <dbReference type="Proteomes" id="UP000005850"/>
    </source>
</evidence>
<dbReference type="Gene3D" id="3.30.1240.10">
    <property type="match status" value="1"/>
</dbReference>
<dbReference type="eggNOG" id="COG0561">
    <property type="taxonomic scope" value="Bacteria"/>
</dbReference>
<dbReference type="NCBIfam" id="TIGR00099">
    <property type="entry name" value="Cof-subfamily"/>
    <property type="match status" value="1"/>
</dbReference>
<dbReference type="KEGG" id="blr:BRLA_c042290"/>
<dbReference type="InterPro" id="IPR036412">
    <property type="entry name" value="HAD-like_sf"/>
</dbReference>
<sequence>MIKMFVSDLDGTLLTDEKKIDPADREALLFLAQKGIQICIASGRIDRDIKWVIEELGHQCHRVSQNGGFVITREEQLLHACDFDPEMARKLCETGQEFDAISLVSVGDDVYLTKKTAYKEIEEAHKEQIKEEPNLINMFSDQLKPTKLTYIGEMETLKQLQQKVHELYPEQFDSFVSFSDCLDLMPLHVSKGDGVSRLMDNLGLSPDEVACIGDSYNDLPMFEAVTHSFAMGHADEPIKEKAAHTVKSVREAAEWVALQNGWQLTPSYSSK</sequence>
<dbReference type="PROSITE" id="PS01229">
    <property type="entry name" value="COF_2"/>
    <property type="match status" value="1"/>
</dbReference>
<dbReference type="SUPFAM" id="SSF56784">
    <property type="entry name" value="HAD-like"/>
    <property type="match status" value="1"/>
</dbReference>
<dbReference type="InterPro" id="IPR000150">
    <property type="entry name" value="Cof"/>
</dbReference>
<dbReference type="GO" id="GO:0005829">
    <property type="term" value="C:cytosol"/>
    <property type="evidence" value="ECO:0007669"/>
    <property type="project" value="TreeGrafter"/>
</dbReference>
<dbReference type="InterPro" id="IPR006379">
    <property type="entry name" value="HAD-SF_hydro_IIB"/>
</dbReference>
<dbReference type="RefSeq" id="WP_003334480.1">
    <property type="nucleotide sequence ID" value="NZ_CP007806.1"/>
</dbReference>
<accession>A0A075R9E5</accession>
<name>A0A075R9E5_BRELA</name>
<keyword evidence="1" id="KW-0378">Hydrolase</keyword>
<dbReference type="SFLD" id="SFLDG01140">
    <property type="entry name" value="C2.B:_Phosphomannomutase_and_P"/>
    <property type="match status" value="1"/>
</dbReference>
<dbReference type="Pfam" id="PF08282">
    <property type="entry name" value="Hydrolase_3"/>
    <property type="match status" value="1"/>
</dbReference>
<dbReference type="PANTHER" id="PTHR10000:SF8">
    <property type="entry name" value="HAD SUPERFAMILY HYDROLASE-LIKE, TYPE 3"/>
    <property type="match status" value="1"/>
</dbReference>
<dbReference type="PANTHER" id="PTHR10000">
    <property type="entry name" value="PHOSPHOSERINE PHOSPHATASE"/>
    <property type="match status" value="1"/>
</dbReference>
<reference evidence="1 2" key="1">
    <citation type="journal article" date="2011" name="J. Bacteriol.">
        <title>Genome sequence of Brevibacillus laterosporus LMG 15441, a pathogen of invertebrates.</title>
        <authorList>
            <person name="Djukic M."/>
            <person name="Poehlein A."/>
            <person name="Thurmer A."/>
            <person name="Daniel R."/>
        </authorList>
    </citation>
    <scope>NUCLEOTIDE SEQUENCE [LARGE SCALE GENOMIC DNA]</scope>
    <source>
        <strain evidence="1 2">LMG 15441</strain>
    </source>
</reference>
<dbReference type="Proteomes" id="UP000005850">
    <property type="component" value="Chromosome"/>
</dbReference>
<dbReference type="Gene3D" id="3.40.50.1000">
    <property type="entry name" value="HAD superfamily/HAD-like"/>
    <property type="match status" value="1"/>
</dbReference>
<dbReference type="HOGENOM" id="CLU_044146_0_3_9"/>
<dbReference type="GO" id="GO:0016791">
    <property type="term" value="F:phosphatase activity"/>
    <property type="evidence" value="ECO:0007669"/>
    <property type="project" value="UniProtKB-ARBA"/>
</dbReference>
<dbReference type="GO" id="GO:0000287">
    <property type="term" value="F:magnesium ion binding"/>
    <property type="evidence" value="ECO:0007669"/>
    <property type="project" value="TreeGrafter"/>
</dbReference>